<proteinExistence type="predicted"/>
<evidence type="ECO:0000313" key="3">
    <source>
        <dbReference type="Proteomes" id="UP000383932"/>
    </source>
</evidence>
<comment type="caution">
    <text evidence="2">The sequence shown here is derived from an EMBL/GenBank/DDBJ whole genome shotgun (WGS) entry which is preliminary data.</text>
</comment>
<dbReference type="EMBL" id="SSOP01000179">
    <property type="protein sequence ID" value="KAB5590309.1"/>
    <property type="molecule type" value="Genomic_DNA"/>
</dbReference>
<dbReference type="AlphaFoldDB" id="A0A5N5QFB3"/>
<accession>A0A5N5QFB3</accession>
<organism evidence="2 3">
    <name type="scientific">Ceratobasidium theobromae</name>
    <dbReference type="NCBI Taxonomy" id="1582974"/>
    <lineage>
        <taxon>Eukaryota</taxon>
        <taxon>Fungi</taxon>
        <taxon>Dikarya</taxon>
        <taxon>Basidiomycota</taxon>
        <taxon>Agaricomycotina</taxon>
        <taxon>Agaricomycetes</taxon>
        <taxon>Cantharellales</taxon>
        <taxon>Ceratobasidiaceae</taxon>
        <taxon>Ceratobasidium</taxon>
    </lineage>
</organism>
<name>A0A5N5QFB3_9AGAM</name>
<keyword evidence="3" id="KW-1185">Reference proteome</keyword>
<feature type="region of interest" description="Disordered" evidence="1">
    <location>
        <begin position="18"/>
        <end position="37"/>
    </location>
</feature>
<gene>
    <name evidence="2" type="ORF">CTheo_6247</name>
</gene>
<evidence type="ECO:0000256" key="1">
    <source>
        <dbReference type="SAM" id="MobiDB-lite"/>
    </source>
</evidence>
<protein>
    <submittedName>
        <fullName evidence="2">Uncharacterized protein</fullName>
    </submittedName>
</protein>
<reference evidence="2 3" key="1">
    <citation type="journal article" date="2019" name="Fungal Biol. Biotechnol.">
        <title>Draft genome sequence of fastidious pathogen Ceratobasidium theobromae, which causes vascular-streak dieback in Theobroma cacao.</title>
        <authorList>
            <person name="Ali S.S."/>
            <person name="Asman A."/>
            <person name="Shao J."/>
            <person name="Firmansyah A.P."/>
            <person name="Susilo A.W."/>
            <person name="Rosmana A."/>
            <person name="McMahon P."/>
            <person name="Junaid M."/>
            <person name="Guest D."/>
            <person name="Kheng T.Y."/>
            <person name="Meinhardt L.W."/>
            <person name="Bailey B.A."/>
        </authorList>
    </citation>
    <scope>NUCLEOTIDE SEQUENCE [LARGE SCALE GENOMIC DNA]</scope>
    <source>
        <strain evidence="2 3">CT2</strain>
    </source>
</reference>
<evidence type="ECO:0000313" key="2">
    <source>
        <dbReference type="EMBL" id="KAB5590309.1"/>
    </source>
</evidence>
<feature type="compositionally biased region" description="Basic and acidic residues" evidence="1">
    <location>
        <begin position="18"/>
        <end position="27"/>
    </location>
</feature>
<dbReference type="Proteomes" id="UP000383932">
    <property type="component" value="Unassembled WGS sequence"/>
</dbReference>
<sequence>MTIIICKSPEREIKVVTPDPRHSRSDFLHPSSMMNEKPQKLRPQCDFVELKAPSDSGVLHHKYCRKEGKRGDASYKETVVLAYFCGAKWVKVDNWTNSGNTSKLTEKPFSIGDPDSTLNKIGEQVGVTEMGMIKNLCVYFGTEIKQFDNESSGGTATASYTVPAGETVPVYQREYKLRYTVKTGVEEHHTGFLGIGAGSSASNDSVEYDVTIKSNEFRYDHPPLTGARKVEMRMALVVEPE</sequence>